<dbReference type="Pfam" id="PF12666">
    <property type="entry name" value="PrgI"/>
    <property type="match status" value="1"/>
</dbReference>
<keyword evidence="2" id="KW-0812">Transmembrane</keyword>
<dbReference type="Gene3D" id="1.10.8.730">
    <property type="match status" value="1"/>
</dbReference>
<reference evidence="4 5" key="1">
    <citation type="submission" date="2017-07" db="EMBL/GenBank/DDBJ databases">
        <title>First draft Genome Sequence of Nocardia cerradoensis isolated from human infection.</title>
        <authorList>
            <person name="Carrasco G."/>
        </authorList>
    </citation>
    <scope>NUCLEOTIDE SEQUENCE [LARGE SCALE GENOMIC DNA]</scope>
    <source>
        <strain evidence="4 5">CNM20130759</strain>
    </source>
</reference>
<dbReference type="PANTHER" id="PTHR30121">
    <property type="entry name" value="UNCHARACTERIZED PROTEIN YJGR-RELATED"/>
    <property type="match status" value="1"/>
</dbReference>
<organism evidence="4 5">
    <name type="scientific">Nocardia cerradoensis</name>
    <dbReference type="NCBI Taxonomy" id="85688"/>
    <lineage>
        <taxon>Bacteria</taxon>
        <taxon>Bacillati</taxon>
        <taxon>Actinomycetota</taxon>
        <taxon>Actinomycetes</taxon>
        <taxon>Mycobacteriales</taxon>
        <taxon>Nocardiaceae</taxon>
        <taxon>Nocardia</taxon>
    </lineage>
</organism>
<keyword evidence="2" id="KW-0472">Membrane</keyword>
<sequence>MNSYRIPSDVERPDRIVGPFTARQLGLLAGTGLVLLLAWAATRALVPITLFAGFAAPIAAVATAIVLTTRDGLSGDQLLLAALRHLGRDRHLIAAHPGDEHNGTPPRWLTDRAHGPLPPAAHPITCDTTALPRSISAGSGGLGVVDLGEEGIAVIAAATTINLALRTPGEQAGLVAALGNYLQSLSGGVQILLRSVRQDVTGRISDLRLAAQEMSPELADYARDHARHLAELADDDTAAQRQVLLIWREPLDPVTRLAASVLGGLTARGRDERRIAAHARHAAQTRLAARVTDATDMLAPLGIGVRALDEDAATAILTSCANPANLVPFGAAEAAGPTEIITTGASEYAGMHFDATLTADDEDETETPRGGRRLFGSRAGRRGARVQFAPESLTIGARHLQVGSDFIATIAVTGYPREVSPGWLAPLAAFGGRVDIALHIEPIDPRLAALRLRRQLARLESSQASAAVNGRVGDPAVDVAAEDAAALSAQLARGESRLFRAGLYLTVHASNEDDLAAQVSALRTLAASLLIDTCPTSYRAVQGWTATLPLGLDPVRVHRTFDSHALAAAVPFASAQLPPADPVSLTPAGALYGRDGAAGLLFHDRFGPAMHNHNEVILGRSGSGKSYLAKTSILRSLYRGIETLVIDPEDEYAVLCDALGGTHIRLGAPGVCLNPFDLDIHYGPSGHRTAPADALTRRKLYLHTVIAVLLGEQTPAQRAALDTAVTATYAAAGITDDPATWTRPAPTLNLLRDQLAATGGPVADDLAAGLAPYVDSGAFAGLLDGASSHDPSGALTVYSLRDLPEELRTIGTLLALDATWRRVSDPGLRRPRSVVVDEAWLLMRQRAGAEFLARLAKSARKYFAGLTVATQDAADVLATDLGKAIVANSATQVLLRQAPQAIDQVGDAFALSEGERRFLLAADRGQGLICTGVHQRTVFAAVASAAEHQLATTSPEYDLYDTDETGYDDVAPDTVGTEIDLGPDEFDPGAGDAYAGPDPARDLGPDEADKGAP</sequence>
<dbReference type="InterPro" id="IPR051162">
    <property type="entry name" value="T4SS_component"/>
</dbReference>
<proteinExistence type="predicted"/>
<feature type="domain" description="TraG P-loop" evidence="3">
    <location>
        <begin position="832"/>
        <end position="965"/>
    </location>
</feature>
<dbReference type="PANTHER" id="PTHR30121:SF6">
    <property type="entry name" value="SLR6007 PROTEIN"/>
    <property type="match status" value="1"/>
</dbReference>
<evidence type="ECO:0000313" key="5">
    <source>
        <dbReference type="Proteomes" id="UP000215506"/>
    </source>
</evidence>
<evidence type="ECO:0000259" key="3">
    <source>
        <dbReference type="Pfam" id="PF19044"/>
    </source>
</evidence>
<evidence type="ECO:0000313" key="4">
    <source>
        <dbReference type="EMBL" id="OXR42449.1"/>
    </source>
</evidence>
<feature type="transmembrane region" description="Helical" evidence="2">
    <location>
        <begin position="48"/>
        <end position="67"/>
    </location>
</feature>
<dbReference type="EMBL" id="NGAF01000014">
    <property type="protein sequence ID" value="OXR42449.1"/>
    <property type="molecule type" value="Genomic_DNA"/>
</dbReference>
<feature type="compositionally biased region" description="Low complexity" evidence="1">
    <location>
        <begin position="988"/>
        <end position="998"/>
    </location>
</feature>
<feature type="transmembrane region" description="Helical" evidence="2">
    <location>
        <begin position="20"/>
        <end position="41"/>
    </location>
</feature>
<evidence type="ECO:0000256" key="1">
    <source>
        <dbReference type="SAM" id="MobiDB-lite"/>
    </source>
</evidence>
<dbReference type="InterPro" id="IPR027417">
    <property type="entry name" value="P-loop_NTPase"/>
</dbReference>
<dbReference type="SUPFAM" id="SSF52540">
    <property type="entry name" value="P-loop containing nucleoside triphosphate hydrolases"/>
    <property type="match status" value="1"/>
</dbReference>
<dbReference type="RefSeq" id="WP_082976868.1">
    <property type="nucleotide sequence ID" value="NZ_NGAF01000014.1"/>
</dbReference>
<dbReference type="InterPro" id="IPR024414">
    <property type="entry name" value="Uncharacterised_PrgI"/>
</dbReference>
<feature type="domain" description="TraG P-loop" evidence="3">
    <location>
        <begin position="610"/>
        <end position="676"/>
    </location>
</feature>
<dbReference type="Pfam" id="PF19044">
    <property type="entry name" value="P-loop_TraG"/>
    <property type="match status" value="2"/>
</dbReference>
<comment type="caution">
    <text evidence="4">The sequence shown here is derived from an EMBL/GenBank/DDBJ whole genome shotgun (WGS) entry which is preliminary data.</text>
</comment>
<feature type="compositionally biased region" description="Basic and acidic residues" evidence="1">
    <location>
        <begin position="999"/>
        <end position="1013"/>
    </location>
</feature>
<feature type="region of interest" description="Disordered" evidence="1">
    <location>
        <begin position="967"/>
        <end position="1013"/>
    </location>
</feature>
<dbReference type="InterPro" id="IPR043964">
    <property type="entry name" value="P-loop_TraG"/>
</dbReference>
<keyword evidence="5" id="KW-1185">Reference proteome</keyword>
<dbReference type="Proteomes" id="UP000215506">
    <property type="component" value="Unassembled WGS sequence"/>
</dbReference>
<dbReference type="AlphaFoldDB" id="A0A231H0S0"/>
<evidence type="ECO:0000256" key="2">
    <source>
        <dbReference type="SAM" id="Phobius"/>
    </source>
</evidence>
<dbReference type="CDD" id="cd01127">
    <property type="entry name" value="TrwB_TraG_TraD_VirD4"/>
    <property type="match status" value="1"/>
</dbReference>
<protein>
    <recommendedName>
        <fullName evidence="3">TraG P-loop domain-containing protein</fullName>
    </recommendedName>
</protein>
<keyword evidence="2" id="KW-1133">Transmembrane helix</keyword>
<accession>A0A231H0S0</accession>
<dbReference type="Gene3D" id="3.40.50.300">
    <property type="entry name" value="P-loop containing nucleotide triphosphate hydrolases"/>
    <property type="match status" value="1"/>
</dbReference>
<name>A0A231H0S0_9NOCA</name>
<gene>
    <name evidence="4" type="ORF">B7C42_05651</name>
</gene>